<protein>
    <submittedName>
        <fullName evidence="2">Acyl carrier protein</fullName>
    </submittedName>
</protein>
<feature type="domain" description="Carrier" evidence="1">
    <location>
        <begin position="123"/>
        <end position="179"/>
    </location>
</feature>
<evidence type="ECO:0000313" key="3">
    <source>
        <dbReference type="Proteomes" id="UP000322214"/>
    </source>
</evidence>
<dbReference type="STRING" id="980251.GCA_001642875_03407"/>
<accession>A0A5B9P9N1</accession>
<dbReference type="SUPFAM" id="SSF47336">
    <property type="entry name" value="ACP-like"/>
    <property type="match status" value="1"/>
</dbReference>
<dbReference type="InterPro" id="IPR009081">
    <property type="entry name" value="PP-bd_ACP"/>
</dbReference>
<organism evidence="2 3">
    <name type="scientific">Mariniblastus fucicola</name>
    <dbReference type="NCBI Taxonomy" id="980251"/>
    <lineage>
        <taxon>Bacteria</taxon>
        <taxon>Pseudomonadati</taxon>
        <taxon>Planctomycetota</taxon>
        <taxon>Planctomycetia</taxon>
        <taxon>Pirellulales</taxon>
        <taxon>Pirellulaceae</taxon>
        <taxon>Mariniblastus</taxon>
    </lineage>
</organism>
<dbReference type="EMBL" id="CP042912">
    <property type="protein sequence ID" value="QEG21945.1"/>
    <property type="molecule type" value="Genomic_DNA"/>
</dbReference>
<evidence type="ECO:0000259" key="1">
    <source>
        <dbReference type="Pfam" id="PF00550"/>
    </source>
</evidence>
<dbReference type="Gene3D" id="1.10.1200.10">
    <property type="entry name" value="ACP-like"/>
    <property type="match status" value="1"/>
</dbReference>
<dbReference type="Pfam" id="PF00550">
    <property type="entry name" value="PP-binding"/>
    <property type="match status" value="1"/>
</dbReference>
<dbReference type="KEGG" id="mff:MFFC18_18060"/>
<reference evidence="2 3" key="1">
    <citation type="submission" date="2019-08" db="EMBL/GenBank/DDBJ databases">
        <title>Deep-cultivation of Planctomycetes and their phenomic and genomic characterization uncovers novel biology.</title>
        <authorList>
            <person name="Wiegand S."/>
            <person name="Jogler M."/>
            <person name="Boedeker C."/>
            <person name="Pinto D."/>
            <person name="Vollmers J."/>
            <person name="Rivas-Marin E."/>
            <person name="Kohn T."/>
            <person name="Peeters S.H."/>
            <person name="Heuer A."/>
            <person name="Rast P."/>
            <person name="Oberbeckmann S."/>
            <person name="Bunk B."/>
            <person name="Jeske O."/>
            <person name="Meyerdierks A."/>
            <person name="Storesund J.E."/>
            <person name="Kallscheuer N."/>
            <person name="Luecker S."/>
            <person name="Lage O.M."/>
            <person name="Pohl T."/>
            <person name="Merkel B.J."/>
            <person name="Hornburger P."/>
            <person name="Mueller R.-W."/>
            <person name="Bruemmer F."/>
            <person name="Labrenz M."/>
            <person name="Spormann A.M."/>
            <person name="Op den Camp H."/>
            <person name="Overmann J."/>
            <person name="Amann R."/>
            <person name="Jetten M.S.M."/>
            <person name="Mascher T."/>
            <person name="Medema M.H."/>
            <person name="Devos D.P."/>
            <person name="Kaster A.-K."/>
            <person name="Ovreas L."/>
            <person name="Rohde M."/>
            <person name="Galperin M.Y."/>
            <person name="Jogler C."/>
        </authorList>
    </citation>
    <scope>NUCLEOTIDE SEQUENCE [LARGE SCALE GENOMIC DNA]</scope>
    <source>
        <strain evidence="2 3">FC18</strain>
    </source>
</reference>
<sequence length="209" mass="23301">MTDDKQAEFLRAWNRVRFDFLSETEFILALLSLIESDAIKVYFSLPSDCRDLVSTVLQETPCSTWEKYSYGYVEDGELRSRVAEALLNSIHNRNESQVCLTEADLPADTAAFQADDPKLPTLERVIGIVSEWFAIEQSSITPSTTLEQIDADELDVLELIVILAKLFGVRFADDAFLAVTSHDNHYDGRGELSMQKLAGVVDSAQTIAG</sequence>
<dbReference type="InterPro" id="IPR036736">
    <property type="entry name" value="ACP-like_sf"/>
</dbReference>
<dbReference type="Proteomes" id="UP000322214">
    <property type="component" value="Chromosome"/>
</dbReference>
<dbReference type="AlphaFoldDB" id="A0A5B9P9N1"/>
<dbReference type="RefSeq" id="WP_148618722.1">
    <property type="nucleotide sequence ID" value="NZ_CP042912.1"/>
</dbReference>
<keyword evidence="3" id="KW-1185">Reference proteome</keyword>
<name>A0A5B9P9N1_9BACT</name>
<gene>
    <name evidence="2" type="ORF">MFFC18_18060</name>
</gene>
<evidence type="ECO:0000313" key="2">
    <source>
        <dbReference type="EMBL" id="QEG21945.1"/>
    </source>
</evidence>
<proteinExistence type="predicted"/>